<feature type="transmembrane region" description="Helical" evidence="8">
    <location>
        <begin position="166"/>
        <end position="183"/>
    </location>
</feature>
<feature type="transmembrane region" description="Helical" evidence="8">
    <location>
        <begin position="216"/>
        <end position="234"/>
    </location>
</feature>
<evidence type="ECO:0000256" key="6">
    <source>
        <dbReference type="ARBA" id="ARBA00022989"/>
    </source>
</evidence>
<comment type="subcellular location">
    <subcellularLocation>
        <location evidence="1">Cell membrane</location>
        <topology evidence="1">Multi-pass membrane protein</topology>
    </subcellularLocation>
</comment>
<dbReference type="RefSeq" id="WP_328598795.1">
    <property type="nucleotide sequence ID" value="NZ_VUMO01000013.1"/>
</dbReference>
<dbReference type="PANTHER" id="PTHR34979:SF1">
    <property type="entry name" value="INNER MEMBRANE PROTEIN YGAZ"/>
    <property type="match status" value="1"/>
</dbReference>
<organism evidence="9 10">
    <name type="scientific">Pseudoramibacter porci</name>
    <dbReference type="NCBI Taxonomy" id="2606631"/>
    <lineage>
        <taxon>Bacteria</taxon>
        <taxon>Bacillati</taxon>
        <taxon>Bacillota</taxon>
        <taxon>Clostridia</taxon>
        <taxon>Eubacteriales</taxon>
        <taxon>Eubacteriaceae</taxon>
        <taxon>Pseudoramibacter</taxon>
    </lineage>
</organism>
<keyword evidence="10" id="KW-1185">Reference proteome</keyword>
<evidence type="ECO:0000256" key="2">
    <source>
        <dbReference type="ARBA" id="ARBA00010735"/>
    </source>
</evidence>
<gene>
    <name evidence="9" type="ORF">FYJ52_08795</name>
</gene>
<evidence type="ECO:0000313" key="10">
    <source>
        <dbReference type="Proteomes" id="UP000461754"/>
    </source>
</evidence>
<evidence type="ECO:0000256" key="3">
    <source>
        <dbReference type="ARBA" id="ARBA00022448"/>
    </source>
</evidence>
<dbReference type="Pfam" id="PF03591">
    <property type="entry name" value="AzlC"/>
    <property type="match status" value="1"/>
</dbReference>
<reference evidence="9 10" key="1">
    <citation type="submission" date="2019-08" db="EMBL/GenBank/DDBJ databases">
        <title>In-depth cultivation of the pig gut microbiome towards novel bacterial diversity and tailored functional studies.</title>
        <authorList>
            <person name="Wylensek D."/>
            <person name="Hitch T.C.A."/>
            <person name="Clavel T."/>
        </authorList>
    </citation>
    <scope>NUCLEOTIDE SEQUENCE [LARGE SCALE GENOMIC DNA]</scope>
    <source>
        <strain evidence="9 10">RF-744-FAT-4</strain>
    </source>
</reference>
<keyword evidence="3" id="KW-0813">Transport</keyword>
<dbReference type="GO" id="GO:0005886">
    <property type="term" value="C:plasma membrane"/>
    <property type="evidence" value="ECO:0007669"/>
    <property type="project" value="UniProtKB-SubCell"/>
</dbReference>
<dbReference type="Proteomes" id="UP000461754">
    <property type="component" value="Unassembled WGS sequence"/>
</dbReference>
<keyword evidence="5 8" id="KW-0812">Transmembrane</keyword>
<name>A0A7X2NH31_9FIRM</name>
<protein>
    <submittedName>
        <fullName evidence="9">AzlC family ABC transporter permease</fullName>
    </submittedName>
</protein>
<keyword evidence="6 8" id="KW-1133">Transmembrane helix</keyword>
<keyword evidence="4" id="KW-1003">Cell membrane</keyword>
<feature type="transmembrane region" description="Helical" evidence="8">
    <location>
        <begin position="190"/>
        <end position="210"/>
    </location>
</feature>
<feature type="transmembrane region" description="Helical" evidence="8">
    <location>
        <begin position="42"/>
        <end position="66"/>
    </location>
</feature>
<dbReference type="PANTHER" id="PTHR34979">
    <property type="entry name" value="INNER MEMBRANE PROTEIN YGAZ"/>
    <property type="match status" value="1"/>
</dbReference>
<evidence type="ECO:0000256" key="4">
    <source>
        <dbReference type="ARBA" id="ARBA00022475"/>
    </source>
</evidence>
<feature type="transmembrane region" description="Helical" evidence="8">
    <location>
        <begin position="132"/>
        <end position="160"/>
    </location>
</feature>
<dbReference type="AlphaFoldDB" id="A0A7X2NH31"/>
<accession>A0A7X2NH31</accession>
<evidence type="ECO:0000256" key="7">
    <source>
        <dbReference type="ARBA" id="ARBA00023136"/>
    </source>
</evidence>
<evidence type="ECO:0000313" key="9">
    <source>
        <dbReference type="EMBL" id="MSS20492.1"/>
    </source>
</evidence>
<feature type="transmembrane region" description="Helical" evidence="8">
    <location>
        <begin position="12"/>
        <end position="36"/>
    </location>
</feature>
<evidence type="ECO:0000256" key="1">
    <source>
        <dbReference type="ARBA" id="ARBA00004651"/>
    </source>
</evidence>
<sequence length="264" mass="28348">MTPEEKRSAFRTGFFDGLPIGLGYISVSFTFGMMAVEKGMPAWAAILISFTNLTSAGQFAGLDVIAASGSMIEMALVQLVINLRYALMSLSWSQRLHPEFNWVKRMIIAFADTDEVFAVSSARAAGGKKLRFIYMIGLMIMPIVGWTGGTVIGALASAILPDVVRSALGLAIYGMFIAIIVPPARDHRSVAVVVLAAVAVSCLFHFTPILNRLSSGFVIIICGVGASALGAWLFPLTEEAADTEIELNDEIKCAEEKKGDRCDC</sequence>
<proteinExistence type="inferred from homology"/>
<comment type="similarity">
    <text evidence="2">Belongs to the AzlC family.</text>
</comment>
<dbReference type="GO" id="GO:1903785">
    <property type="term" value="P:L-valine transmembrane transport"/>
    <property type="evidence" value="ECO:0007669"/>
    <property type="project" value="TreeGrafter"/>
</dbReference>
<comment type="caution">
    <text evidence="9">The sequence shown here is derived from an EMBL/GenBank/DDBJ whole genome shotgun (WGS) entry which is preliminary data.</text>
</comment>
<dbReference type="EMBL" id="VUMO01000013">
    <property type="protein sequence ID" value="MSS20492.1"/>
    <property type="molecule type" value="Genomic_DNA"/>
</dbReference>
<keyword evidence="7 8" id="KW-0472">Membrane</keyword>
<evidence type="ECO:0000256" key="8">
    <source>
        <dbReference type="SAM" id="Phobius"/>
    </source>
</evidence>
<evidence type="ECO:0000256" key="5">
    <source>
        <dbReference type="ARBA" id="ARBA00022692"/>
    </source>
</evidence>
<dbReference type="InterPro" id="IPR011606">
    <property type="entry name" value="Brnchd-chn_aa_trnsp_permease"/>
</dbReference>